<dbReference type="OrthoDB" id="5877154at2759"/>
<dbReference type="AlphaFoldDB" id="A0A9P1IYR6"/>
<reference evidence="2" key="1">
    <citation type="submission" date="2022-11" db="EMBL/GenBank/DDBJ databases">
        <authorList>
            <person name="Kikuchi T."/>
        </authorList>
    </citation>
    <scope>NUCLEOTIDE SEQUENCE</scope>
    <source>
        <strain evidence="2">PS1010</strain>
    </source>
</reference>
<dbReference type="Proteomes" id="UP001152747">
    <property type="component" value="Unassembled WGS sequence"/>
</dbReference>
<evidence type="ECO:0000313" key="2">
    <source>
        <dbReference type="EMBL" id="CAI5453546.1"/>
    </source>
</evidence>
<protein>
    <submittedName>
        <fullName evidence="2">Uncharacterized protein</fullName>
    </submittedName>
</protein>
<sequence>MLGKFLCVLSMITPISGLFFGCCGAPQIQTGCCSQTSWAYAPPRIIGYERIPLYAKVPVAAPPPAYIQPPPPPPQAPNGYLQQPEQIGNYAPQQGQFVNNVNNGQIENGVEVSLDQINSNTASLNSAANYGAQSQSLLSSAPSSGFESSGLIAPAARRLRLHKNFF</sequence>
<keyword evidence="1" id="KW-0732">Signal</keyword>
<dbReference type="EMBL" id="CANHGI010000005">
    <property type="protein sequence ID" value="CAI5453546.1"/>
    <property type="molecule type" value="Genomic_DNA"/>
</dbReference>
<feature type="signal peptide" evidence="1">
    <location>
        <begin position="1"/>
        <end position="17"/>
    </location>
</feature>
<keyword evidence="3" id="KW-1185">Reference proteome</keyword>
<evidence type="ECO:0000313" key="3">
    <source>
        <dbReference type="Proteomes" id="UP001152747"/>
    </source>
</evidence>
<evidence type="ECO:0000256" key="1">
    <source>
        <dbReference type="SAM" id="SignalP"/>
    </source>
</evidence>
<gene>
    <name evidence="2" type="ORF">CAMP_LOCUS16183</name>
</gene>
<organism evidence="2 3">
    <name type="scientific">Caenorhabditis angaria</name>
    <dbReference type="NCBI Taxonomy" id="860376"/>
    <lineage>
        <taxon>Eukaryota</taxon>
        <taxon>Metazoa</taxon>
        <taxon>Ecdysozoa</taxon>
        <taxon>Nematoda</taxon>
        <taxon>Chromadorea</taxon>
        <taxon>Rhabditida</taxon>
        <taxon>Rhabditina</taxon>
        <taxon>Rhabditomorpha</taxon>
        <taxon>Rhabditoidea</taxon>
        <taxon>Rhabditidae</taxon>
        <taxon>Peloderinae</taxon>
        <taxon>Caenorhabditis</taxon>
    </lineage>
</organism>
<dbReference type="PROSITE" id="PS51257">
    <property type="entry name" value="PROKAR_LIPOPROTEIN"/>
    <property type="match status" value="1"/>
</dbReference>
<accession>A0A9P1IYR6</accession>
<feature type="chain" id="PRO_5040218855" evidence="1">
    <location>
        <begin position="18"/>
        <end position="166"/>
    </location>
</feature>
<comment type="caution">
    <text evidence="2">The sequence shown here is derived from an EMBL/GenBank/DDBJ whole genome shotgun (WGS) entry which is preliminary data.</text>
</comment>
<proteinExistence type="predicted"/>
<name>A0A9P1IYR6_9PELO</name>